<dbReference type="InterPro" id="IPR016024">
    <property type="entry name" value="ARM-type_fold"/>
</dbReference>
<protein>
    <recommendedName>
        <fullName evidence="2">DUF4042 domain-containing protein</fullName>
    </recommendedName>
</protein>
<feature type="compositionally biased region" description="Basic residues" evidence="1">
    <location>
        <begin position="355"/>
        <end position="369"/>
    </location>
</feature>
<proteinExistence type="predicted"/>
<dbReference type="AlphaFoldDB" id="A0AA39AHM3"/>
<name>A0AA39AHM3_VITRO</name>
<dbReference type="Proteomes" id="UP001168098">
    <property type="component" value="Unassembled WGS sequence"/>
</dbReference>
<dbReference type="InterPro" id="IPR025283">
    <property type="entry name" value="DUF4042"/>
</dbReference>
<dbReference type="PANTHER" id="PTHR13366">
    <property type="entry name" value="MALARIA ANTIGEN-RELATED"/>
    <property type="match status" value="1"/>
</dbReference>
<dbReference type="InterPro" id="IPR011989">
    <property type="entry name" value="ARM-like"/>
</dbReference>
<feature type="compositionally biased region" description="Polar residues" evidence="1">
    <location>
        <begin position="337"/>
        <end position="348"/>
    </location>
</feature>
<dbReference type="Pfam" id="PF13251">
    <property type="entry name" value="DUF4042"/>
    <property type="match status" value="1"/>
</dbReference>
<sequence length="1197" mass="131436">MKFEVARMSSLSSASSSSSSAVRSWRTAFLTLRDETLASPPPSAVLNLLQHLLFSNSQSLIAAAPDLPPHEIVSDIMFLMELVPTCSDAGEDTSLTFISMCHLIHDVCQRVSLEINSPSWALMLDTFGTMVESFLGKAGSKRVFSENAARIKAVMECVETVRRLVSVYHRKCSLSENVQLVKFLLRIVTCSHAELYSSLHSSGNQRHAPEIGKRIPRYNSLWEVQTIAFTMITAVFSRDGSSFPGDIWQSTIEVLRKLMDALASKSVLVEDNVMSRFYTSLLHCLHVVLTNPKGPLSDHVAGFVAALRIFFIYGLSNRTALAFPGAVQRQGLSSVNHGLSLTEPTKTDSGPYRPPHLRKKNGTGIRRHKAQDSQSSSDHESSMVDFTSSDSDYSDTDGSGKDSDSLRISKARLAAIACIQDLCQADPKSFTAQWTMILPTNDVLQLRKYEATLMTCLLFDPYLKARIAAAATLAAMLDGPSSVFLQVAEYKESTKCGSFTALSSSLGQILMQLHAGILYLIQHETHGGLLASLFKILMLLISSTPYARMPEELLPTVITSLRARVEEGFPFKSDQTSLLAVALSCLTVALSTSPSSPKVKEMFSEEISAGFAGAQGKPSVLFTIFQYAEKLTCPTISFEALQALRAVSHNYPNIMVACWEQVSTIVYGCLRATPEVPARQWKGYSGNTVGSIGEKTLTAAIKVLDECLRAISGYKGTEEILDDRLLDTPFTSDCMRQKKISSAPSYVLENTKETTGDEPKACESGGEQWCEAIEKHIPLILWHTFPMVRAASVTCFAGITSSVFFSLTKEKQDFILSSLINAAVNDEVPSVRSAGCRAIGVITCFPQISQSAETLQKFIHAVESNTHDPLVLVRITASWALANICDSLRHCISDFSSERHSVVALLIECALRLTKDGDKIKSNAVRALGNLSRFLQYRSPTGIHDKPVNCAGLSTPINSVEVLSSSTNKKNGHRFVSNSNQPLPLGDSSWLERMVQAFLSCVTTGNVKVQWNVCHALSNLFLNETLRLQDMDWAPSVFSILLLLLRDSSNFKIRIQAAAALSVPASILDYGRSFSDVVQGLEHILENLGLDQISSPSSFKYRVALEKQLTSTMLHVLSLASSSDHQPLKDFLVKKAAFLEEWFKALCSSLGETSTQPEADRKKEMISQAVQSLTEVYESRNHHAIAQKFENLTNNIP</sequence>
<reference evidence="3 4" key="1">
    <citation type="journal article" date="2023" name="BMC Biotechnol.">
        <title>Vitis rotundifolia cv Carlos genome sequencing.</title>
        <authorList>
            <person name="Huff M."/>
            <person name="Hulse-Kemp A."/>
            <person name="Scheffler B."/>
            <person name="Youngblood R."/>
            <person name="Simpson S."/>
            <person name="Babiker E."/>
            <person name="Staton M."/>
        </authorList>
    </citation>
    <scope>NUCLEOTIDE SEQUENCE [LARGE SCALE GENOMIC DNA]</scope>
    <source>
        <tissue evidence="3">Leaf</tissue>
    </source>
</reference>
<evidence type="ECO:0000313" key="4">
    <source>
        <dbReference type="Proteomes" id="UP001168098"/>
    </source>
</evidence>
<dbReference type="EMBL" id="JARBHA010000002">
    <property type="protein sequence ID" value="KAJ9706424.1"/>
    <property type="molecule type" value="Genomic_DNA"/>
</dbReference>
<comment type="caution">
    <text evidence="3">The sequence shown here is derived from an EMBL/GenBank/DDBJ whole genome shotgun (WGS) entry which is preliminary data.</text>
</comment>
<dbReference type="PANTHER" id="PTHR13366:SF0">
    <property type="entry name" value="HEAT REPEAT-CONTAINING PROTEIN 6"/>
    <property type="match status" value="1"/>
</dbReference>
<evidence type="ECO:0000259" key="2">
    <source>
        <dbReference type="Pfam" id="PF13251"/>
    </source>
</evidence>
<evidence type="ECO:0000313" key="3">
    <source>
        <dbReference type="EMBL" id="KAJ9706424.1"/>
    </source>
</evidence>
<feature type="region of interest" description="Disordered" evidence="1">
    <location>
        <begin position="337"/>
        <end position="404"/>
    </location>
</feature>
<feature type="domain" description="DUF4042" evidence="2">
    <location>
        <begin position="410"/>
        <end position="593"/>
    </location>
</feature>
<accession>A0AA39AHM3</accession>
<dbReference type="Gene3D" id="1.25.10.10">
    <property type="entry name" value="Leucine-rich Repeat Variant"/>
    <property type="match status" value="2"/>
</dbReference>
<gene>
    <name evidence="3" type="ORF">PVL29_001769</name>
</gene>
<organism evidence="3 4">
    <name type="scientific">Vitis rotundifolia</name>
    <name type="common">Muscadine grape</name>
    <dbReference type="NCBI Taxonomy" id="103349"/>
    <lineage>
        <taxon>Eukaryota</taxon>
        <taxon>Viridiplantae</taxon>
        <taxon>Streptophyta</taxon>
        <taxon>Embryophyta</taxon>
        <taxon>Tracheophyta</taxon>
        <taxon>Spermatophyta</taxon>
        <taxon>Magnoliopsida</taxon>
        <taxon>eudicotyledons</taxon>
        <taxon>Gunneridae</taxon>
        <taxon>Pentapetalae</taxon>
        <taxon>rosids</taxon>
        <taxon>Vitales</taxon>
        <taxon>Vitaceae</taxon>
        <taxon>Viteae</taxon>
        <taxon>Vitis</taxon>
    </lineage>
</organism>
<dbReference type="SUPFAM" id="SSF48371">
    <property type="entry name" value="ARM repeat"/>
    <property type="match status" value="1"/>
</dbReference>
<evidence type="ECO:0000256" key="1">
    <source>
        <dbReference type="SAM" id="MobiDB-lite"/>
    </source>
</evidence>
<keyword evidence="4" id="KW-1185">Reference proteome</keyword>
<dbReference type="InterPro" id="IPR052107">
    <property type="entry name" value="HEAT6"/>
</dbReference>